<feature type="transmembrane region" description="Helical" evidence="7">
    <location>
        <begin position="20"/>
        <end position="42"/>
    </location>
</feature>
<protein>
    <submittedName>
        <fullName evidence="9">ABC transporter permease</fullName>
    </submittedName>
</protein>
<dbReference type="EMBL" id="DXBM01000039">
    <property type="protein sequence ID" value="HIZ46271.1"/>
    <property type="molecule type" value="Genomic_DNA"/>
</dbReference>
<comment type="subcellular location">
    <subcellularLocation>
        <location evidence="1">Cell membrane</location>
        <topology evidence="1">Multi-pass membrane protein</topology>
    </subcellularLocation>
</comment>
<feature type="transmembrane region" description="Helical" evidence="7">
    <location>
        <begin position="119"/>
        <end position="143"/>
    </location>
</feature>
<keyword evidence="4 7" id="KW-0812">Transmembrane</keyword>
<proteinExistence type="inferred from homology"/>
<feature type="domain" description="ABC3 transporter permease C-terminal" evidence="8">
    <location>
        <begin position="68"/>
        <end position="189"/>
    </location>
</feature>
<comment type="similarity">
    <text evidence="2">Belongs to the ABC-4 integral membrane protein family. LolC/E subfamily.</text>
</comment>
<comment type="caution">
    <text evidence="9">The sequence shown here is derived from an EMBL/GenBank/DDBJ whole genome shotgun (WGS) entry which is preliminary data.</text>
</comment>
<evidence type="ECO:0000256" key="5">
    <source>
        <dbReference type="ARBA" id="ARBA00022989"/>
    </source>
</evidence>
<evidence type="ECO:0000313" key="10">
    <source>
        <dbReference type="Proteomes" id="UP000824062"/>
    </source>
</evidence>
<feature type="domain" description="ABC3 transporter permease C-terminal" evidence="8">
    <location>
        <begin position="374"/>
        <end position="479"/>
    </location>
</feature>
<feature type="transmembrane region" description="Helical" evidence="7">
    <location>
        <begin position="62"/>
        <end position="84"/>
    </location>
</feature>
<dbReference type="PANTHER" id="PTHR30489">
    <property type="entry name" value="LIPOPROTEIN-RELEASING SYSTEM TRANSMEMBRANE PROTEIN LOLE"/>
    <property type="match status" value="1"/>
</dbReference>
<organism evidence="9 10">
    <name type="scientific">Candidatus Olsenella pullistercoris</name>
    <dbReference type="NCBI Taxonomy" id="2838712"/>
    <lineage>
        <taxon>Bacteria</taxon>
        <taxon>Bacillati</taxon>
        <taxon>Actinomycetota</taxon>
        <taxon>Coriobacteriia</taxon>
        <taxon>Coriobacteriales</taxon>
        <taxon>Atopobiaceae</taxon>
        <taxon>Olsenella</taxon>
    </lineage>
</organism>
<reference evidence="9" key="1">
    <citation type="journal article" date="2021" name="PeerJ">
        <title>Extensive microbial diversity within the chicken gut microbiome revealed by metagenomics and culture.</title>
        <authorList>
            <person name="Gilroy R."/>
            <person name="Ravi A."/>
            <person name="Getino M."/>
            <person name="Pursley I."/>
            <person name="Horton D.L."/>
            <person name="Alikhan N.F."/>
            <person name="Baker D."/>
            <person name="Gharbi K."/>
            <person name="Hall N."/>
            <person name="Watson M."/>
            <person name="Adriaenssens E.M."/>
            <person name="Foster-Nyarko E."/>
            <person name="Jarju S."/>
            <person name="Secka A."/>
            <person name="Antonio M."/>
            <person name="Oren A."/>
            <person name="Chaudhuri R.R."/>
            <person name="La Ragione R."/>
            <person name="Hildebrand F."/>
            <person name="Pallen M.J."/>
        </authorList>
    </citation>
    <scope>NUCLEOTIDE SEQUENCE</scope>
    <source>
        <strain evidence="9">ChiHjej12B11-14209</strain>
    </source>
</reference>
<feature type="transmembrane region" description="Helical" evidence="7">
    <location>
        <begin position="163"/>
        <end position="182"/>
    </location>
</feature>
<evidence type="ECO:0000313" key="9">
    <source>
        <dbReference type="EMBL" id="HIZ46271.1"/>
    </source>
</evidence>
<name>A0A9D2EZS0_9ACTN</name>
<feature type="transmembrane region" description="Helical" evidence="7">
    <location>
        <begin position="426"/>
        <end position="446"/>
    </location>
</feature>
<dbReference type="Pfam" id="PF02687">
    <property type="entry name" value="FtsX"/>
    <property type="match status" value="2"/>
</dbReference>
<sequence length="499" mass="52662">MLRSYLASYVRHNRGSVTSLAVISFVASALLGLVIGVSQMVVDDYLARMDYLGEVPNITGSTVAFGAVTAISAASLVLMLKSAFGVSMSMRIRQLGILKSIGASDAQVRHLLLAEGCSLSLPAACLGVLVGMGLSLALVAAIIALTAESRAYEPVIGLSPSAVLTGLLVATATIAASALLPARRLGRISVLKAIFEGDDELSTGRRPGPLFRALTRRLGVEASLAAQSLRARRRTMRAANASIALAVLAFVTLMNVETLSRLSTQVTYFERYDGVWDVRVSVTDGATAGADETLLEELRAMDGVASVTLGDEYKAESGDLFYNVLVDSPAAEAEVTQALETKFAGDKSVEVLSLSAEAERDASARAGLRLFVDVFAAVLACIGVSDVFASVLGRIPERRREVSQLLAAGITRKQVRGMLASEATLIVARPLAWAAVLNAVLTVLAVEASPVTWEAFLANMPLAHIATFVLACWLLVLLAYRLGERKILRDNGALAVDLA</sequence>
<keyword evidence="6 7" id="KW-0472">Membrane</keyword>
<evidence type="ECO:0000256" key="6">
    <source>
        <dbReference type="ARBA" id="ARBA00023136"/>
    </source>
</evidence>
<feature type="transmembrane region" description="Helical" evidence="7">
    <location>
        <begin position="370"/>
        <end position="392"/>
    </location>
</feature>
<evidence type="ECO:0000256" key="4">
    <source>
        <dbReference type="ARBA" id="ARBA00022692"/>
    </source>
</evidence>
<dbReference type="InterPro" id="IPR003838">
    <property type="entry name" value="ABC3_permease_C"/>
</dbReference>
<evidence type="ECO:0000256" key="1">
    <source>
        <dbReference type="ARBA" id="ARBA00004651"/>
    </source>
</evidence>
<gene>
    <name evidence="9" type="ORF">IAA19_04550</name>
</gene>
<feature type="transmembrane region" description="Helical" evidence="7">
    <location>
        <begin position="458"/>
        <end position="480"/>
    </location>
</feature>
<feature type="transmembrane region" description="Helical" evidence="7">
    <location>
        <begin position="238"/>
        <end position="256"/>
    </location>
</feature>
<evidence type="ECO:0000256" key="7">
    <source>
        <dbReference type="SAM" id="Phobius"/>
    </source>
</evidence>
<evidence type="ECO:0000256" key="2">
    <source>
        <dbReference type="ARBA" id="ARBA00005236"/>
    </source>
</evidence>
<dbReference type="InterPro" id="IPR051447">
    <property type="entry name" value="Lipoprotein-release_system"/>
</dbReference>
<evidence type="ECO:0000256" key="3">
    <source>
        <dbReference type="ARBA" id="ARBA00022475"/>
    </source>
</evidence>
<dbReference type="GO" id="GO:0044874">
    <property type="term" value="P:lipoprotein localization to outer membrane"/>
    <property type="evidence" value="ECO:0007669"/>
    <property type="project" value="TreeGrafter"/>
</dbReference>
<dbReference type="AlphaFoldDB" id="A0A9D2EZS0"/>
<dbReference type="GO" id="GO:0098797">
    <property type="term" value="C:plasma membrane protein complex"/>
    <property type="evidence" value="ECO:0007669"/>
    <property type="project" value="TreeGrafter"/>
</dbReference>
<keyword evidence="3" id="KW-1003">Cell membrane</keyword>
<dbReference type="Proteomes" id="UP000824062">
    <property type="component" value="Unassembled WGS sequence"/>
</dbReference>
<dbReference type="PANTHER" id="PTHR30489:SF0">
    <property type="entry name" value="LIPOPROTEIN-RELEASING SYSTEM TRANSMEMBRANE PROTEIN LOLE"/>
    <property type="match status" value="1"/>
</dbReference>
<reference evidence="9" key="2">
    <citation type="submission" date="2021-04" db="EMBL/GenBank/DDBJ databases">
        <authorList>
            <person name="Gilroy R."/>
        </authorList>
    </citation>
    <scope>NUCLEOTIDE SEQUENCE</scope>
    <source>
        <strain evidence="9">ChiHjej12B11-14209</strain>
    </source>
</reference>
<accession>A0A9D2EZS0</accession>
<evidence type="ECO:0000259" key="8">
    <source>
        <dbReference type="Pfam" id="PF02687"/>
    </source>
</evidence>
<keyword evidence="5 7" id="KW-1133">Transmembrane helix</keyword>